<dbReference type="CDD" id="cd00170">
    <property type="entry name" value="SEC14"/>
    <property type="match status" value="1"/>
</dbReference>
<comment type="caution">
    <text evidence="2">The sequence shown here is derived from an EMBL/GenBank/DDBJ whole genome shotgun (WGS) entry which is preliminary data.</text>
</comment>
<dbReference type="PROSITE" id="PS50191">
    <property type="entry name" value="CRAL_TRIO"/>
    <property type="match status" value="1"/>
</dbReference>
<dbReference type="SMART" id="SM01100">
    <property type="entry name" value="CRAL_TRIO_N"/>
    <property type="match status" value="1"/>
</dbReference>
<dbReference type="InterPro" id="IPR001251">
    <property type="entry name" value="CRAL-TRIO_dom"/>
</dbReference>
<dbReference type="InterPro" id="IPR036865">
    <property type="entry name" value="CRAL-TRIO_dom_sf"/>
</dbReference>
<dbReference type="InterPro" id="IPR011074">
    <property type="entry name" value="CRAL/TRIO_N_dom"/>
</dbReference>
<gene>
    <name evidence="2" type="ORF">OFUS_LOCUS26047</name>
</gene>
<sequence length="439" mass="50543">MPKKNKYTLNQGASKNETTPTRVRRTHGAVSSDVPLGTPVEVAALQKFKMQVLDILDPRDNDFKLMKWLKARDFDVEKAEIMYKNHLDFREKYKLDTLLDDYTPPEVIQKYLTGGLLGYDKEGSPIRVEKYGQLDMKGIMYSVKQEDLIKSKLYHNELVVREWEKQTKKLGKHVHGLTVLFDMENVGTGMLWRPGLQMYLQLVKTLEDNYPEMMKQMFVINAPRIFPLLWKVARPLMSEHTKQKIQVLGSDYKEVLQRYIDADQLPGFLGGTITDPDGNPDCKTLLVHGGQVPEKYFLKDLSMTDTMETALVPNGEKLQIVKFVTEPNSILRWEFLTEDFDVGFGVNYIPEKGNKVKPVVPIKRVNCHMVPEDGSVECKLPGPYKVVFDNTFSWTRSKTIFYHVEVIAPTDDVMQKEINERVQNGTWEAVAKQMEVTKI</sequence>
<dbReference type="SUPFAM" id="SSF46938">
    <property type="entry name" value="CRAL/TRIO N-terminal domain"/>
    <property type="match status" value="1"/>
</dbReference>
<reference evidence="2" key="1">
    <citation type="submission" date="2022-03" db="EMBL/GenBank/DDBJ databases">
        <authorList>
            <person name="Martin C."/>
        </authorList>
    </citation>
    <scope>NUCLEOTIDE SEQUENCE</scope>
</reference>
<dbReference type="InterPro" id="IPR009038">
    <property type="entry name" value="GOLD_dom"/>
</dbReference>
<keyword evidence="3" id="KW-1185">Reference proteome</keyword>
<dbReference type="SUPFAM" id="SSF101576">
    <property type="entry name" value="Supernatant protein factor (SPF), C-terminal domain"/>
    <property type="match status" value="1"/>
</dbReference>
<name>A0A8J1TM29_OWEFU</name>
<feature type="compositionally biased region" description="Polar residues" evidence="1">
    <location>
        <begin position="7"/>
        <end position="21"/>
    </location>
</feature>
<dbReference type="InterPro" id="IPR036598">
    <property type="entry name" value="GOLD_dom_sf"/>
</dbReference>
<dbReference type="Gene3D" id="2.60.120.680">
    <property type="entry name" value="GOLD domain"/>
    <property type="match status" value="1"/>
</dbReference>
<dbReference type="PANTHER" id="PTHR23324">
    <property type="entry name" value="SEC14 RELATED PROTEIN"/>
    <property type="match status" value="1"/>
</dbReference>
<dbReference type="PANTHER" id="PTHR23324:SF83">
    <property type="entry name" value="SEC14-LIKE PROTEIN 2"/>
    <property type="match status" value="1"/>
</dbReference>
<dbReference type="Gene3D" id="3.40.525.10">
    <property type="entry name" value="CRAL-TRIO lipid binding domain"/>
    <property type="match status" value="1"/>
</dbReference>
<proteinExistence type="predicted"/>
<dbReference type="SMART" id="SM00516">
    <property type="entry name" value="SEC14"/>
    <property type="match status" value="1"/>
</dbReference>
<dbReference type="Pfam" id="PF00650">
    <property type="entry name" value="CRAL_TRIO"/>
    <property type="match status" value="1"/>
</dbReference>
<dbReference type="Proteomes" id="UP000749559">
    <property type="component" value="Unassembled WGS sequence"/>
</dbReference>
<evidence type="ECO:0000256" key="1">
    <source>
        <dbReference type="SAM" id="MobiDB-lite"/>
    </source>
</evidence>
<dbReference type="OrthoDB" id="1434354at2759"/>
<dbReference type="EMBL" id="CAIIXF020000012">
    <property type="protein sequence ID" value="CAH1802359.1"/>
    <property type="molecule type" value="Genomic_DNA"/>
</dbReference>
<protein>
    <submittedName>
        <fullName evidence="2">Uncharacterized protein</fullName>
    </submittedName>
</protein>
<dbReference type="InterPro" id="IPR051064">
    <property type="entry name" value="SEC14/CRAL-TRIO_domain"/>
</dbReference>
<dbReference type="PROSITE" id="PS50866">
    <property type="entry name" value="GOLD"/>
    <property type="match status" value="1"/>
</dbReference>
<accession>A0A8J1TM29</accession>
<dbReference type="InterPro" id="IPR036273">
    <property type="entry name" value="CRAL/TRIO_N_dom_sf"/>
</dbReference>
<dbReference type="GO" id="GO:0005737">
    <property type="term" value="C:cytoplasm"/>
    <property type="evidence" value="ECO:0007669"/>
    <property type="project" value="TreeGrafter"/>
</dbReference>
<dbReference type="AlphaFoldDB" id="A0A8J1TM29"/>
<dbReference type="PRINTS" id="PR00180">
    <property type="entry name" value="CRETINALDHBP"/>
</dbReference>
<organism evidence="2 3">
    <name type="scientific">Owenia fusiformis</name>
    <name type="common">Polychaete worm</name>
    <dbReference type="NCBI Taxonomy" id="6347"/>
    <lineage>
        <taxon>Eukaryota</taxon>
        <taxon>Metazoa</taxon>
        <taxon>Spiralia</taxon>
        <taxon>Lophotrochozoa</taxon>
        <taxon>Annelida</taxon>
        <taxon>Polychaeta</taxon>
        <taxon>Sedentaria</taxon>
        <taxon>Canalipalpata</taxon>
        <taxon>Sabellida</taxon>
        <taxon>Oweniida</taxon>
        <taxon>Oweniidae</taxon>
        <taxon>Owenia</taxon>
    </lineage>
</organism>
<feature type="region of interest" description="Disordered" evidence="1">
    <location>
        <begin position="1"/>
        <end position="31"/>
    </location>
</feature>
<evidence type="ECO:0000313" key="2">
    <source>
        <dbReference type="EMBL" id="CAH1802359.1"/>
    </source>
</evidence>
<dbReference type="SUPFAM" id="SSF52087">
    <property type="entry name" value="CRAL/TRIO domain"/>
    <property type="match status" value="1"/>
</dbReference>
<evidence type="ECO:0000313" key="3">
    <source>
        <dbReference type="Proteomes" id="UP000749559"/>
    </source>
</evidence>